<dbReference type="RefSeq" id="WP_034634588.1">
    <property type="nucleotide sequence ID" value="NZ_AXNT01000168.1"/>
</dbReference>
<keyword evidence="8" id="KW-1185">Reference proteome</keyword>
<dbReference type="GO" id="GO:0005737">
    <property type="term" value="C:cytoplasm"/>
    <property type="evidence" value="ECO:0007669"/>
    <property type="project" value="TreeGrafter"/>
</dbReference>
<dbReference type="Pfam" id="PF03099">
    <property type="entry name" value="BPL_LplA_LipB"/>
    <property type="match status" value="1"/>
</dbReference>
<dbReference type="PANTHER" id="PTHR12835:SF5">
    <property type="entry name" value="BIOTIN--PROTEIN LIGASE"/>
    <property type="match status" value="1"/>
</dbReference>
<protein>
    <recommendedName>
        <fullName evidence="5">biotin--[biotin carboxyl-carrier protein] ligase</fullName>
        <ecNumber evidence="5">6.3.4.15</ecNumber>
    </recommendedName>
</protein>
<evidence type="ECO:0000256" key="4">
    <source>
        <dbReference type="ARBA" id="ARBA00023267"/>
    </source>
</evidence>
<dbReference type="Gene3D" id="2.30.30.100">
    <property type="match status" value="1"/>
</dbReference>
<dbReference type="AlphaFoldDB" id="A0A0A0B659"/>
<dbReference type="InterPro" id="IPR008988">
    <property type="entry name" value="Transcriptional_repressor_C"/>
</dbReference>
<dbReference type="CDD" id="cd16442">
    <property type="entry name" value="BPL"/>
    <property type="match status" value="1"/>
</dbReference>
<name>A0A0A0B659_9CELL</name>
<dbReference type="InterPro" id="IPR045864">
    <property type="entry name" value="aa-tRNA-synth_II/BPL/LPL"/>
</dbReference>
<dbReference type="PANTHER" id="PTHR12835">
    <property type="entry name" value="BIOTIN PROTEIN LIGASE"/>
    <property type="match status" value="1"/>
</dbReference>
<dbReference type="InterPro" id="IPR004408">
    <property type="entry name" value="Biotin_CoA_COase_ligase"/>
</dbReference>
<keyword evidence="1 7" id="KW-0436">Ligase</keyword>
<evidence type="ECO:0000313" key="7">
    <source>
        <dbReference type="EMBL" id="KGM00761.1"/>
    </source>
</evidence>
<sequence>MDTAPDRPALREHVLRELLLAPAGPLARLDVVERTGSTNVDLAAALRADPDAWPHPSLLAAEAQDSGRGRAGRTWVTPARSALMLSFALRPAAPITTYGWLPLLAGLGAVNALRATVGVPAVLKWPNDVMVPAPDGTDLAGWGPLRKVGGILTELVTTPAGPAVVVGIGINVSQTAGELPVPSATSLALAGGRDVDREMLLVALVSALAEVTARWSEHGGDVHAAGLVEDVSAVCATLGTQVRVELPGGREVTGTAQRLDREGALVLVDGGGTEHQVLAGDVHHVRAAR</sequence>
<keyword evidence="2" id="KW-0547">Nucleotide-binding</keyword>
<evidence type="ECO:0000256" key="1">
    <source>
        <dbReference type="ARBA" id="ARBA00022598"/>
    </source>
</evidence>
<dbReference type="SUPFAM" id="SSF55681">
    <property type="entry name" value="Class II aaRS and biotin synthetases"/>
    <property type="match status" value="1"/>
</dbReference>
<dbReference type="InterPro" id="IPR004143">
    <property type="entry name" value="BPL_LPL_catalytic"/>
</dbReference>
<feature type="domain" description="BPL/LPL catalytic" evidence="6">
    <location>
        <begin position="12"/>
        <end position="216"/>
    </location>
</feature>
<dbReference type="STRING" id="1408250.Q760_06155"/>
<dbReference type="GO" id="GO:0004077">
    <property type="term" value="F:biotin--[biotin carboxyl-carrier protein] ligase activity"/>
    <property type="evidence" value="ECO:0007669"/>
    <property type="project" value="UniProtKB-EC"/>
</dbReference>
<dbReference type="NCBIfam" id="TIGR00121">
    <property type="entry name" value="birA_ligase"/>
    <property type="match status" value="1"/>
</dbReference>
<dbReference type="PROSITE" id="PS51733">
    <property type="entry name" value="BPL_LPL_CATALYTIC"/>
    <property type="match status" value="1"/>
</dbReference>
<dbReference type="EMBL" id="AXNT01000168">
    <property type="protein sequence ID" value="KGM00761.1"/>
    <property type="molecule type" value="Genomic_DNA"/>
</dbReference>
<accession>A0A0A0B659</accession>
<dbReference type="Proteomes" id="UP000029833">
    <property type="component" value="Unassembled WGS sequence"/>
</dbReference>
<dbReference type="Pfam" id="PF02237">
    <property type="entry name" value="BPL_C"/>
    <property type="match status" value="1"/>
</dbReference>
<organism evidence="7 8">
    <name type="scientific">Cellulomonas cellasea DSM 20118</name>
    <dbReference type="NCBI Taxonomy" id="1408250"/>
    <lineage>
        <taxon>Bacteria</taxon>
        <taxon>Bacillati</taxon>
        <taxon>Actinomycetota</taxon>
        <taxon>Actinomycetes</taxon>
        <taxon>Micrococcales</taxon>
        <taxon>Cellulomonadaceae</taxon>
        <taxon>Cellulomonas</taxon>
    </lineage>
</organism>
<evidence type="ECO:0000313" key="8">
    <source>
        <dbReference type="Proteomes" id="UP000029833"/>
    </source>
</evidence>
<evidence type="ECO:0000259" key="6">
    <source>
        <dbReference type="PROSITE" id="PS51733"/>
    </source>
</evidence>
<evidence type="ECO:0000256" key="2">
    <source>
        <dbReference type="ARBA" id="ARBA00022741"/>
    </source>
</evidence>
<evidence type="ECO:0000256" key="3">
    <source>
        <dbReference type="ARBA" id="ARBA00022840"/>
    </source>
</evidence>
<dbReference type="Gene3D" id="3.30.930.10">
    <property type="entry name" value="Bira Bifunctional Protein, Domain 2"/>
    <property type="match status" value="1"/>
</dbReference>
<dbReference type="GO" id="GO:0005524">
    <property type="term" value="F:ATP binding"/>
    <property type="evidence" value="ECO:0007669"/>
    <property type="project" value="UniProtKB-KW"/>
</dbReference>
<proteinExistence type="predicted"/>
<dbReference type="OrthoDB" id="9807064at2"/>
<dbReference type="SUPFAM" id="SSF50037">
    <property type="entry name" value="C-terminal domain of transcriptional repressors"/>
    <property type="match status" value="1"/>
</dbReference>
<comment type="caution">
    <text evidence="7">The sequence shown here is derived from an EMBL/GenBank/DDBJ whole genome shotgun (WGS) entry which is preliminary data.</text>
</comment>
<evidence type="ECO:0000256" key="5">
    <source>
        <dbReference type="ARBA" id="ARBA00024227"/>
    </source>
</evidence>
<dbReference type="InterPro" id="IPR003142">
    <property type="entry name" value="BPL_C"/>
</dbReference>
<keyword evidence="4" id="KW-0092">Biotin</keyword>
<reference evidence="7 8" key="1">
    <citation type="submission" date="2013-10" db="EMBL/GenBank/DDBJ databases">
        <authorList>
            <person name="Wang G."/>
            <person name="Zhuang W."/>
        </authorList>
    </citation>
    <scope>NUCLEOTIDE SEQUENCE [LARGE SCALE GENOMIC DNA]</scope>
    <source>
        <strain evidence="7 8">DSM 20118</strain>
    </source>
</reference>
<dbReference type="EC" id="6.3.4.15" evidence="5"/>
<gene>
    <name evidence="7" type="ORF">Q760_06155</name>
</gene>
<keyword evidence="3" id="KW-0067">ATP-binding</keyword>